<proteinExistence type="predicted"/>
<organism evidence="3 4">
    <name type="scientific">Lachnotalea glycerini</name>
    <dbReference type="NCBI Taxonomy" id="1763509"/>
    <lineage>
        <taxon>Bacteria</taxon>
        <taxon>Bacillati</taxon>
        <taxon>Bacillota</taxon>
        <taxon>Clostridia</taxon>
        <taxon>Lachnospirales</taxon>
        <taxon>Lachnospiraceae</taxon>
        <taxon>Lachnotalea</taxon>
    </lineage>
</organism>
<feature type="transmembrane region" description="Helical" evidence="1">
    <location>
        <begin position="33"/>
        <end position="54"/>
    </location>
</feature>
<dbReference type="EMBL" id="NOKA02000010">
    <property type="protein sequence ID" value="RDY31786.1"/>
    <property type="molecule type" value="Genomic_DNA"/>
</dbReference>
<keyword evidence="1" id="KW-0472">Membrane</keyword>
<dbReference type="Proteomes" id="UP000247523">
    <property type="component" value="Unassembled WGS sequence"/>
</dbReference>
<gene>
    <name evidence="2" type="ORF">C8E03_10559</name>
    <name evidence="3" type="ORF">CG710_008050</name>
</gene>
<protein>
    <submittedName>
        <fullName evidence="3">DUF2304 domain-containing protein</fullName>
    </submittedName>
</protein>
<dbReference type="AlphaFoldDB" id="A0A255IJB9"/>
<reference evidence="3 4" key="1">
    <citation type="journal article" date="2017" name="Genome Announc.">
        <title>Draft Genome Sequence of a Sporulating and Motile Strain of Lachnotalea glycerini Isolated from Water in Quebec City, Canada.</title>
        <authorList>
            <person name="Maheux A.F."/>
            <person name="Boudreau D.K."/>
            <person name="Berube E."/>
            <person name="Boissinot M."/>
            <person name="Raymond F."/>
            <person name="Brodeur S."/>
            <person name="Corbeil J."/>
            <person name="Isabel S."/>
            <person name="Omar R.F."/>
            <person name="Bergeron M.G."/>
        </authorList>
    </citation>
    <scope>NUCLEOTIDE SEQUENCE [LARGE SCALE GENOMIC DNA]</scope>
    <source>
        <strain evidence="3 4">CCRI-19302</strain>
    </source>
</reference>
<dbReference type="Pfam" id="PF10066">
    <property type="entry name" value="DUF2304"/>
    <property type="match status" value="1"/>
</dbReference>
<evidence type="ECO:0000313" key="2">
    <source>
        <dbReference type="EMBL" id="PXV90152.1"/>
    </source>
</evidence>
<evidence type="ECO:0000313" key="4">
    <source>
        <dbReference type="Proteomes" id="UP000216411"/>
    </source>
</evidence>
<sequence length="133" mass="15551">MSLAFRIILILASLMTTLYIVRKIRYSKLQIEYAIFWIILSFLLILISIFPVLVTIPTNIIGMQAPVNFVFLVIIFILLIKAFMQTIEHSQLEDKLNALAQKMAIDEKLNREKQTRYDTDYSIQNHMKKDKGK</sequence>
<feature type="transmembrane region" description="Helical" evidence="1">
    <location>
        <begin position="60"/>
        <end position="80"/>
    </location>
</feature>
<reference evidence="2 5" key="2">
    <citation type="submission" date="2018-05" db="EMBL/GenBank/DDBJ databases">
        <title>Genomic Encyclopedia of Type Strains, Phase IV (KMG-IV): sequencing the most valuable type-strain genomes for metagenomic binning, comparative biology and taxonomic classification.</title>
        <authorList>
            <person name="Goeker M."/>
        </authorList>
    </citation>
    <scope>NUCLEOTIDE SEQUENCE [LARGE SCALE GENOMIC DNA]</scope>
    <source>
        <strain evidence="2 5">DSM 28816</strain>
    </source>
</reference>
<name>A0A255IJB9_9FIRM</name>
<evidence type="ECO:0000256" key="1">
    <source>
        <dbReference type="SAM" id="Phobius"/>
    </source>
</evidence>
<evidence type="ECO:0000313" key="3">
    <source>
        <dbReference type="EMBL" id="RDY31786.1"/>
    </source>
</evidence>
<reference evidence="3" key="3">
    <citation type="submission" date="2018-07" db="EMBL/GenBank/DDBJ databases">
        <authorList>
            <person name="Quirk P.G."/>
            <person name="Krulwich T.A."/>
        </authorList>
    </citation>
    <scope>NUCLEOTIDE SEQUENCE</scope>
    <source>
        <strain evidence="3">CCRI-19302</strain>
    </source>
</reference>
<dbReference type="InterPro" id="IPR019277">
    <property type="entry name" value="DUF2304"/>
</dbReference>
<keyword evidence="1" id="KW-1133">Transmembrane helix</keyword>
<dbReference type="OrthoDB" id="2237501at2"/>
<feature type="transmembrane region" description="Helical" evidence="1">
    <location>
        <begin position="6"/>
        <end position="21"/>
    </location>
</feature>
<dbReference type="EMBL" id="QICS01000005">
    <property type="protein sequence ID" value="PXV90152.1"/>
    <property type="molecule type" value="Genomic_DNA"/>
</dbReference>
<keyword evidence="1" id="KW-0812">Transmembrane</keyword>
<keyword evidence="4" id="KW-1185">Reference proteome</keyword>
<evidence type="ECO:0000313" key="5">
    <source>
        <dbReference type="Proteomes" id="UP000247523"/>
    </source>
</evidence>
<accession>A0A255IJB9</accession>
<comment type="caution">
    <text evidence="3">The sequence shown here is derived from an EMBL/GenBank/DDBJ whole genome shotgun (WGS) entry which is preliminary data.</text>
</comment>
<dbReference type="Proteomes" id="UP000216411">
    <property type="component" value="Unassembled WGS sequence"/>
</dbReference>
<dbReference type="RefSeq" id="WP_094377189.1">
    <property type="nucleotide sequence ID" value="NZ_NOKA02000010.1"/>
</dbReference>